<protein>
    <submittedName>
        <fullName evidence="2">Uncharacterized protein</fullName>
    </submittedName>
</protein>
<evidence type="ECO:0000313" key="2">
    <source>
        <dbReference type="EMBL" id="KAJ4480451.1"/>
    </source>
</evidence>
<evidence type="ECO:0000313" key="3">
    <source>
        <dbReference type="Proteomes" id="UP001150238"/>
    </source>
</evidence>
<reference evidence="2" key="2">
    <citation type="journal article" date="2023" name="Proc. Natl. Acad. Sci. U.S.A.">
        <title>A global phylogenomic analysis of the shiitake genus Lentinula.</title>
        <authorList>
            <person name="Sierra-Patev S."/>
            <person name="Min B."/>
            <person name="Naranjo-Ortiz M."/>
            <person name="Looney B."/>
            <person name="Konkel Z."/>
            <person name="Slot J.C."/>
            <person name="Sakamoto Y."/>
            <person name="Steenwyk J.L."/>
            <person name="Rokas A."/>
            <person name="Carro J."/>
            <person name="Camarero S."/>
            <person name="Ferreira P."/>
            <person name="Molpeceres G."/>
            <person name="Ruiz-Duenas F.J."/>
            <person name="Serrano A."/>
            <person name="Henrissat B."/>
            <person name="Drula E."/>
            <person name="Hughes K.W."/>
            <person name="Mata J.L."/>
            <person name="Ishikawa N.K."/>
            <person name="Vargas-Isla R."/>
            <person name="Ushijima S."/>
            <person name="Smith C.A."/>
            <person name="Donoghue J."/>
            <person name="Ahrendt S."/>
            <person name="Andreopoulos W."/>
            <person name="He G."/>
            <person name="LaButti K."/>
            <person name="Lipzen A."/>
            <person name="Ng V."/>
            <person name="Riley R."/>
            <person name="Sandor L."/>
            <person name="Barry K."/>
            <person name="Martinez A.T."/>
            <person name="Xiao Y."/>
            <person name="Gibbons J.G."/>
            <person name="Terashima K."/>
            <person name="Grigoriev I.V."/>
            <person name="Hibbett D."/>
        </authorList>
    </citation>
    <scope>NUCLEOTIDE SEQUENCE</scope>
    <source>
        <strain evidence="2">Sp2 HRB7682 ss15</strain>
    </source>
</reference>
<accession>A0A9W9AF10</accession>
<proteinExistence type="predicted"/>
<dbReference type="Proteomes" id="UP001150238">
    <property type="component" value="Unassembled WGS sequence"/>
</dbReference>
<feature type="compositionally biased region" description="Low complexity" evidence="1">
    <location>
        <begin position="136"/>
        <end position="149"/>
    </location>
</feature>
<feature type="compositionally biased region" description="Basic residues" evidence="1">
    <location>
        <begin position="301"/>
        <end position="315"/>
    </location>
</feature>
<feature type="compositionally biased region" description="Polar residues" evidence="1">
    <location>
        <begin position="288"/>
        <end position="298"/>
    </location>
</feature>
<feature type="region of interest" description="Disordered" evidence="1">
    <location>
        <begin position="1"/>
        <end position="65"/>
    </location>
</feature>
<feature type="compositionally biased region" description="Basic and acidic residues" evidence="1">
    <location>
        <begin position="274"/>
        <end position="285"/>
    </location>
</feature>
<evidence type="ECO:0000256" key="1">
    <source>
        <dbReference type="SAM" id="MobiDB-lite"/>
    </source>
</evidence>
<comment type="caution">
    <text evidence="2">The sequence shown here is derived from an EMBL/GenBank/DDBJ whole genome shotgun (WGS) entry which is preliminary data.</text>
</comment>
<organism evidence="2 3">
    <name type="scientific">Lentinula lateritia</name>
    <dbReference type="NCBI Taxonomy" id="40482"/>
    <lineage>
        <taxon>Eukaryota</taxon>
        <taxon>Fungi</taxon>
        <taxon>Dikarya</taxon>
        <taxon>Basidiomycota</taxon>
        <taxon>Agaricomycotina</taxon>
        <taxon>Agaricomycetes</taxon>
        <taxon>Agaricomycetidae</taxon>
        <taxon>Agaricales</taxon>
        <taxon>Marasmiineae</taxon>
        <taxon>Omphalotaceae</taxon>
        <taxon>Lentinula</taxon>
    </lineage>
</organism>
<feature type="compositionally biased region" description="Polar residues" evidence="1">
    <location>
        <begin position="38"/>
        <end position="65"/>
    </location>
</feature>
<sequence length="370" mass="40849">MLLPVVRGVRGNAEDTSDSESSAMDIQILDENMEPGLSTASQDPLQIPSQILTHAPSQSIPQEPQFTVQILQSPFTVRVSQSASTIQWQPPTPNPSNPPTPNPPTPNPPTSNPPTPNPPTPNPPTPNPPQTPGNSDTTMADPDATPTAAQFGSDVSLQHPPSKRKRRAVSSQPIFNQDQENGEDMLKTLLEHQTKMMHTLYDGIRTSNAEVVKKQDAKIDKLTDSVQHNLTVLDHILEALDIQSVKNKGKQRQEDMDIDKEERRQGDSGTTMSEKSKPDDNHADTDGSGDSAQETPFSYATKKKASPRSGAVKHRPQQELKNKETIRQWFNEVMVGKDLYKNEVSDEEAKQFAEKFKTDPLARPCTVDNF</sequence>
<dbReference type="EMBL" id="JANVFS010000015">
    <property type="protein sequence ID" value="KAJ4480451.1"/>
    <property type="molecule type" value="Genomic_DNA"/>
</dbReference>
<name>A0A9W9AF10_9AGAR</name>
<dbReference type="AlphaFoldDB" id="A0A9W9AF10"/>
<feature type="region of interest" description="Disordered" evidence="1">
    <location>
        <begin position="246"/>
        <end position="323"/>
    </location>
</feature>
<reference evidence="2" key="1">
    <citation type="submission" date="2022-08" db="EMBL/GenBank/DDBJ databases">
        <authorList>
            <consortium name="DOE Joint Genome Institute"/>
            <person name="Min B."/>
            <person name="Riley R."/>
            <person name="Sierra-Patev S."/>
            <person name="Naranjo-Ortiz M."/>
            <person name="Looney B."/>
            <person name="Konkel Z."/>
            <person name="Slot J.C."/>
            <person name="Sakamoto Y."/>
            <person name="Steenwyk J.L."/>
            <person name="Rokas A."/>
            <person name="Carro J."/>
            <person name="Camarero S."/>
            <person name="Ferreira P."/>
            <person name="Molpeceres G."/>
            <person name="Ruiz-Duenas F.J."/>
            <person name="Serrano A."/>
            <person name="Henrissat B."/>
            <person name="Drula E."/>
            <person name="Hughes K.W."/>
            <person name="Mata J.L."/>
            <person name="Ishikawa N.K."/>
            <person name="Vargas-Isla R."/>
            <person name="Ushijima S."/>
            <person name="Smith C.A."/>
            <person name="Ahrendt S."/>
            <person name="Andreopoulos W."/>
            <person name="He G."/>
            <person name="Labutti K."/>
            <person name="Lipzen A."/>
            <person name="Ng V."/>
            <person name="Sandor L."/>
            <person name="Barry K."/>
            <person name="Martinez A.T."/>
            <person name="Xiao Y."/>
            <person name="Gibbons J.G."/>
            <person name="Terashima K."/>
            <person name="Hibbett D.S."/>
            <person name="Grigoriev I.V."/>
        </authorList>
    </citation>
    <scope>NUCLEOTIDE SEQUENCE</scope>
    <source>
        <strain evidence="2">Sp2 HRB7682 ss15</strain>
    </source>
</reference>
<gene>
    <name evidence="2" type="ORF">C8J55DRAFT_560392</name>
</gene>
<feature type="compositionally biased region" description="Pro residues" evidence="1">
    <location>
        <begin position="90"/>
        <end position="131"/>
    </location>
</feature>
<feature type="compositionally biased region" description="Basic and acidic residues" evidence="1">
    <location>
        <begin position="251"/>
        <end position="266"/>
    </location>
</feature>
<feature type="compositionally biased region" description="Polar residues" evidence="1">
    <location>
        <begin position="169"/>
        <end position="179"/>
    </location>
</feature>
<feature type="region of interest" description="Disordered" evidence="1">
    <location>
        <begin position="81"/>
        <end position="182"/>
    </location>
</feature>